<keyword evidence="4" id="KW-1185">Reference proteome</keyword>
<dbReference type="PANTHER" id="PTHR43798:SF31">
    <property type="entry name" value="AB HYDROLASE SUPERFAMILY PROTEIN YCLE"/>
    <property type="match status" value="1"/>
</dbReference>
<gene>
    <name evidence="3" type="ORF">RVR_8716</name>
</gene>
<sequence>MPDITIDDTLTMRYEDDCFVEPWRTPETVLLVHGVGGSIAEWYAWVPPLAAEYRVVRVDLRGWGGSSIPPEGYPWSMDRYADDLAAFLDGMGLDKVHFVGTKLGGRIGLHFATRHPERLHTLSLVCTPMTIRFGPDDHGQRLPREIGGREGLERWARDTMEERLGAVDPAMTEWWVDLYTNCSPRVMGEVLRMAWETEEYSLLPGIGTPTLVVDSDAETPIPEIRRWQSIIPDSAFTEIEISTEGRQISASKPADCVAAVLDYLRARRPEGR</sequence>
<accession>A0A7U3UZ61</accession>
<evidence type="ECO:0000313" key="3">
    <source>
        <dbReference type="EMBL" id="BBB01347.1"/>
    </source>
</evidence>
<dbReference type="PRINTS" id="PR00111">
    <property type="entry name" value="ABHYDROLASE"/>
</dbReference>
<dbReference type="InterPro" id="IPR000073">
    <property type="entry name" value="AB_hydrolase_1"/>
</dbReference>
<protein>
    <submittedName>
        <fullName evidence="3">Putative hydrolase</fullName>
    </submittedName>
</protein>
<dbReference type="KEGG" id="arev:RVR_8716"/>
<dbReference type="EMBL" id="AP018365">
    <property type="protein sequence ID" value="BBB01347.1"/>
    <property type="molecule type" value="Genomic_DNA"/>
</dbReference>
<dbReference type="SUPFAM" id="SSF53474">
    <property type="entry name" value="alpha/beta-Hydrolases"/>
    <property type="match status" value="1"/>
</dbReference>
<reference evidence="3 4" key="1">
    <citation type="journal article" date="2010" name="J. Bacteriol.">
        <title>Biochemical characterization of a novel indole prenyltransferase from Streptomyces sp. SN-593.</title>
        <authorList>
            <person name="Takahashi S."/>
            <person name="Takagi H."/>
            <person name="Toyoda A."/>
            <person name="Uramoto M."/>
            <person name="Nogawa T."/>
            <person name="Ueki M."/>
            <person name="Sakaki Y."/>
            <person name="Osada H."/>
        </authorList>
    </citation>
    <scope>NUCLEOTIDE SEQUENCE [LARGE SCALE GENOMIC DNA]</scope>
    <source>
        <strain evidence="3 4">SN-593</strain>
    </source>
</reference>
<feature type="domain" description="AB hydrolase-1" evidence="2">
    <location>
        <begin position="28"/>
        <end position="130"/>
    </location>
</feature>
<proteinExistence type="predicted"/>
<evidence type="ECO:0000259" key="2">
    <source>
        <dbReference type="Pfam" id="PF00561"/>
    </source>
</evidence>
<dbReference type="RefSeq" id="WP_202237255.1">
    <property type="nucleotide sequence ID" value="NZ_AP018365.1"/>
</dbReference>
<reference evidence="3 4" key="3">
    <citation type="journal article" date="2011" name="Nat. Chem. Biol.">
        <title>Reveromycin A biosynthesis uses RevG and RevJ for stereospecific spiroacetal formation.</title>
        <authorList>
            <person name="Takahashi S."/>
            <person name="Toyoda A."/>
            <person name="Sekiyama Y."/>
            <person name="Takagi H."/>
            <person name="Nogawa T."/>
            <person name="Uramoto M."/>
            <person name="Suzuki R."/>
            <person name="Koshino H."/>
            <person name="Kumano T."/>
            <person name="Panthee S."/>
            <person name="Dairi T."/>
            <person name="Ishikawa J."/>
            <person name="Ikeda H."/>
            <person name="Sakaki Y."/>
            <person name="Osada H."/>
        </authorList>
    </citation>
    <scope>NUCLEOTIDE SEQUENCE [LARGE SCALE GENOMIC DNA]</scope>
    <source>
        <strain evidence="3 4">SN-593</strain>
    </source>
</reference>
<evidence type="ECO:0000256" key="1">
    <source>
        <dbReference type="ARBA" id="ARBA00022801"/>
    </source>
</evidence>
<dbReference type="AlphaFoldDB" id="A0A7U3UZ61"/>
<organism evidence="3 4">
    <name type="scientific">Actinacidiphila reveromycinica</name>
    <dbReference type="NCBI Taxonomy" id="659352"/>
    <lineage>
        <taxon>Bacteria</taxon>
        <taxon>Bacillati</taxon>
        <taxon>Actinomycetota</taxon>
        <taxon>Actinomycetes</taxon>
        <taxon>Kitasatosporales</taxon>
        <taxon>Streptomycetaceae</taxon>
        <taxon>Actinacidiphila</taxon>
    </lineage>
</organism>
<reference evidence="3 4" key="2">
    <citation type="journal article" date="2011" name="J. Antibiot.">
        <title>Furaquinocins I and J: novel polyketide isoprenoid hybrid compounds from Streptomyces reveromyceticus SN-593.</title>
        <authorList>
            <person name="Panthee S."/>
            <person name="Takahashi S."/>
            <person name="Takagi H."/>
            <person name="Nogawa T."/>
            <person name="Oowada E."/>
            <person name="Uramoto M."/>
            <person name="Osada H."/>
        </authorList>
    </citation>
    <scope>NUCLEOTIDE SEQUENCE [LARGE SCALE GENOMIC DNA]</scope>
    <source>
        <strain evidence="3 4">SN-593</strain>
    </source>
</reference>
<name>A0A7U3UZ61_9ACTN</name>
<dbReference type="Proteomes" id="UP000595703">
    <property type="component" value="Chromosome"/>
</dbReference>
<dbReference type="PANTHER" id="PTHR43798">
    <property type="entry name" value="MONOACYLGLYCEROL LIPASE"/>
    <property type="match status" value="1"/>
</dbReference>
<dbReference type="InterPro" id="IPR050266">
    <property type="entry name" value="AB_hydrolase_sf"/>
</dbReference>
<keyword evidence="1 3" id="KW-0378">Hydrolase</keyword>
<dbReference type="Gene3D" id="3.40.50.1820">
    <property type="entry name" value="alpha/beta hydrolase"/>
    <property type="match status" value="1"/>
</dbReference>
<dbReference type="GO" id="GO:0016020">
    <property type="term" value="C:membrane"/>
    <property type="evidence" value="ECO:0007669"/>
    <property type="project" value="TreeGrafter"/>
</dbReference>
<evidence type="ECO:0000313" key="4">
    <source>
        <dbReference type="Proteomes" id="UP000595703"/>
    </source>
</evidence>
<dbReference type="GO" id="GO:0016787">
    <property type="term" value="F:hydrolase activity"/>
    <property type="evidence" value="ECO:0007669"/>
    <property type="project" value="UniProtKB-KW"/>
</dbReference>
<reference evidence="3 4" key="4">
    <citation type="journal article" date="2020" name="Sci. Rep.">
        <title>beta-carboline chemical signals induce reveromycin production through a LuxR family regulator in Streptomyces sp. SN-593.</title>
        <authorList>
            <person name="Panthee S."/>
            <person name="Kito N."/>
            <person name="Hayashi T."/>
            <person name="Shimizu T."/>
            <person name="Ishikawa J."/>
            <person name="Hamamoto H."/>
            <person name="Osada H."/>
            <person name="Takahashi S."/>
        </authorList>
    </citation>
    <scope>NUCLEOTIDE SEQUENCE [LARGE SCALE GENOMIC DNA]</scope>
    <source>
        <strain evidence="3 4">SN-593</strain>
    </source>
</reference>
<dbReference type="InterPro" id="IPR029058">
    <property type="entry name" value="AB_hydrolase_fold"/>
</dbReference>
<dbReference type="Pfam" id="PF00561">
    <property type="entry name" value="Abhydrolase_1"/>
    <property type="match status" value="1"/>
</dbReference>